<evidence type="ECO:0000256" key="1">
    <source>
        <dbReference type="ARBA" id="ARBA00004141"/>
    </source>
</evidence>
<dbReference type="FunFam" id="3.10.580.10:FF:000026">
    <property type="entry name" value="Chloride channel protein"/>
    <property type="match status" value="1"/>
</dbReference>
<evidence type="ECO:0000256" key="12">
    <source>
        <dbReference type="ARBA" id="ARBA00023303"/>
    </source>
</evidence>
<evidence type="ECO:0000256" key="3">
    <source>
        <dbReference type="ARBA" id="ARBA00022692"/>
    </source>
</evidence>
<keyword evidence="11" id="KW-0868">Chloride</keyword>
<dbReference type="GO" id="GO:0005247">
    <property type="term" value="F:voltage-gated chloride channel activity"/>
    <property type="evidence" value="ECO:0007669"/>
    <property type="project" value="TreeGrafter"/>
</dbReference>
<keyword evidence="7" id="KW-0406">Ion transport</keyword>
<evidence type="ECO:0000256" key="10">
    <source>
        <dbReference type="ARBA" id="ARBA00023173"/>
    </source>
</evidence>
<evidence type="ECO:0000256" key="14">
    <source>
        <dbReference type="SAM" id="Phobius"/>
    </source>
</evidence>
<dbReference type="FunFam" id="3.10.580.10:FF:000032">
    <property type="entry name" value="Chloride channel protein"/>
    <property type="match status" value="1"/>
</dbReference>
<dbReference type="Gene3D" id="3.10.580.10">
    <property type="entry name" value="CBS-domain"/>
    <property type="match status" value="2"/>
</dbReference>
<keyword evidence="9 14" id="KW-0472">Membrane</keyword>
<dbReference type="PANTHER" id="PTHR45720">
    <property type="entry name" value="CHLORIDE CHANNEL PROTEIN 2"/>
    <property type="match status" value="1"/>
</dbReference>
<dbReference type="InterPro" id="IPR001807">
    <property type="entry name" value="ClC"/>
</dbReference>
<comment type="subcellular location">
    <subcellularLocation>
        <location evidence="1">Membrane</location>
        <topology evidence="1">Multi-pass membrane protein</topology>
    </subcellularLocation>
</comment>
<dbReference type="CDD" id="cd03683">
    <property type="entry name" value="ClC_1_like"/>
    <property type="match status" value="1"/>
</dbReference>
<dbReference type="GO" id="GO:0005886">
    <property type="term" value="C:plasma membrane"/>
    <property type="evidence" value="ECO:0007669"/>
    <property type="project" value="TreeGrafter"/>
</dbReference>
<dbReference type="InterPro" id="IPR046342">
    <property type="entry name" value="CBS_dom_sf"/>
</dbReference>
<accession>A0A6M2DGF4</accession>
<keyword evidence="10" id="KW-0869">Chloride channel</keyword>
<evidence type="ECO:0000256" key="9">
    <source>
        <dbReference type="ARBA" id="ARBA00023136"/>
    </source>
</evidence>
<dbReference type="PRINTS" id="PR00762">
    <property type="entry name" value="CLCHANNEL"/>
</dbReference>
<dbReference type="SUPFAM" id="SSF54631">
    <property type="entry name" value="CBS-domain pair"/>
    <property type="match status" value="1"/>
</dbReference>
<keyword evidence="3 14" id="KW-0812">Transmembrane</keyword>
<feature type="transmembrane region" description="Helical" evidence="14">
    <location>
        <begin position="494"/>
        <end position="520"/>
    </location>
</feature>
<dbReference type="SUPFAM" id="SSF81340">
    <property type="entry name" value="Clc chloride channel"/>
    <property type="match status" value="1"/>
</dbReference>
<dbReference type="Pfam" id="PF00654">
    <property type="entry name" value="Voltage_CLC"/>
    <property type="match status" value="1"/>
</dbReference>
<evidence type="ECO:0000256" key="13">
    <source>
        <dbReference type="SAM" id="MobiDB-lite"/>
    </source>
</evidence>
<feature type="transmembrane region" description="Helical" evidence="14">
    <location>
        <begin position="94"/>
        <end position="116"/>
    </location>
</feature>
<dbReference type="PANTHER" id="PTHR45720:SF10">
    <property type="entry name" value="CHLORIDE CHANNEL PROTEIN 2"/>
    <property type="match status" value="1"/>
</dbReference>
<dbReference type="FunFam" id="1.10.3080.10:FF:000003">
    <property type="entry name" value="Chloride channel 2"/>
    <property type="match status" value="1"/>
</dbReference>
<feature type="region of interest" description="Disordered" evidence="13">
    <location>
        <begin position="878"/>
        <end position="898"/>
    </location>
</feature>
<feature type="transmembrane region" description="Helical" evidence="14">
    <location>
        <begin position="432"/>
        <end position="451"/>
    </location>
</feature>
<dbReference type="GO" id="GO:0034707">
    <property type="term" value="C:chloride channel complex"/>
    <property type="evidence" value="ECO:0007669"/>
    <property type="project" value="UniProtKB-KW"/>
</dbReference>
<feature type="transmembrane region" description="Helical" evidence="14">
    <location>
        <begin position="324"/>
        <end position="346"/>
    </location>
</feature>
<dbReference type="InterPro" id="IPR014743">
    <property type="entry name" value="Cl-channel_core"/>
</dbReference>
<dbReference type="AlphaFoldDB" id="A0A6M2DGF4"/>
<evidence type="ECO:0000256" key="7">
    <source>
        <dbReference type="ARBA" id="ARBA00023065"/>
    </source>
</evidence>
<evidence type="ECO:0000256" key="5">
    <source>
        <dbReference type="ARBA" id="ARBA00022882"/>
    </source>
</evidence>
<feature type="region of interest" description="Disordered" evidence="13">
    <location>
        <begin position="768"/>
        <end position="790"/>
    </location>
</feature>
<evidence type="ECO:0000256" key="11">
    <source>
        <dbReference type="ARBA" id="ARBA00023214"/>
    </source>
</evidence>
<protein>
    <submittedName>
        <fullName evidence="15">Putative chloride channel protein 2 isoform x2</fullName>
    </submittedName>
</protein>
<keyword evidence="12" id="KW-0407">Ion channel</keyword>
<keyword evidence="8" id="KW-0129">CBS domain</keyword>
<feature type="transmembrane region" description="Helical" evidence="14">
    <location>
        <begin position="243"/>
        <end position="266"/>
    </location>
</feature>
<organism evidence="15">
    <name type="scientific">Xenopsylla cheopis</name>
    <name type="common">Oriental rat flea</name>
    <name type="synonym">Pulex cheopis</name>
    <dbReference type="NCBI Taxonomy" id="163159"/>
    <lineage>
        <taxon>Eukaryota</taxon>
        <taxon>Metazoa</taxon>
        <taxon>Ecdysozoa</taxon>
        <taxon>Arthropoda</taxon>
        <taxon>Hexapoda</taxon>
        <taxon>Insecta</taxon>
        <taxon>Pterygota</taxon>
        <taxon>Neoptera</taxon>
        <taxon>Endopterygota</taxon>
        <taxon>Siphonaptera</taxon>
        <taxon>Pulicidae</taxon>
        <taxon>Xenopsyllinae</taxon>
        <taxon>Xenopsylla</taxon>
    </lineage>
</organism>
<evidence type="ECO:0000256" key="8">
    <source>
        <dbReference type="ARBA" id="ARBA00023122"/>
    </source>
</evidence>
<feature type="transmembrane region" description="Helical" evidence="14">
    <location>
        <begin position="137"/>
        <end position="159"/>
    </location>
</feature>
<dbReference type="EMBL" id="GIIL01000485">
    <property type="protein sequence ID" value="NOV44211.1"/>
    <property type="molecule type" value="Transcribed_RNA"/>
</dbReference>
<feature type="transmembrane region" description="Helical" evidence="14">
    <location>
        <begin position="278"/>
        <end position="299"/>
    </location>
</feature>
<dbReference type="Gene3D" id="1.10.3080.10">
    <property type="entry name" value="Clc chloride channel"/>
    <property type="match status" value="1"/>
</dbReference>
<dbReference type="InterPro" id="IPR050970">
    <property type="entry name" value="Cl_channel_volt-gated"/>
</dbReference>
<evidence type="ECO:0000313" key="15">
    <source>
        <dbReference type="EMBL" id="NOV44211.1"/>
    </source>
</evidence>
<feature type="transmembrane region" description="Helical" evidence="14">
    <location>
        <begin position="532"/>
        <end position="554"/>
    </location>
</feature>
<feature type="transmembrane region" description="Helical" evidence="14">
    <location>
        <begin position="367"/>
        <end position="386"/>
    </location>
</feature>
<keyword evidence="6 14" id="KW-1133">Transmembrane helix</keyword>
<keyword evidence="5" id="KW-0851">Voltage-gated channel</keyword>
<keyword evidence="4" id="KW-0677">Repeat</keyword>
<feature type="compositionally biased region" description="Polar residues" evidence="13">
    <location>
        <begin position="778"/>
        <end position="790"/>
    </location>
</feature>
<proteinExistence type="predicted"/>
<reference evidence="15" key="1">
    <citation type="submission" date="2020-03" db="EMBL/GenBank/DDBJ databases">
        <title>Transcriptomic Profiling of the Digestive Tract of the Rat Flea, Xenopsylla cheopis, Following Blood Feeding and Infection with Yersinia pestis.</title>
        <authorList>
            <person name="Bland D.M."/>
            <person name="Martens C.A."/>
            <person name="Virtaneva K."/>
            <person name="Kanakabandi K."/>
            <person name="Long D."/>
            <person name="Rosenke R."/>
            <person name="Saturday G.A."/>
            <person name="Hoyt F.H."/>
            <person name="Bruno D.P."/>
            <person name="Ribeiro J.M.C."/>
            <person name="Hinnebusch J."/>
        </authorList>
    </citation>
    <scope>NUCLEOTIDE SEQUENCE</scope>
</reference>
<keyword evidence="2" id="KW-0813">Transport</keyword>
<feature type="transmembrane region" description="Helical" evidence="14">
    <location>
        <begin position="463"/>
        <end position="482"/>
    </location>
</feature>
<evidence type="ECO:0000256" key="2">
    <source>
        <dbReference type="ARBA" id="ARBA00022448"/>
    </source>
</evidence>
<evidence type="ECO:0000256" key="4">
    <source>
        <dbReference type="ARBA" id="ARBA00022737"/>
    </source>
</evidence>
<sequence length="950" mass="105676">MALTTNYIRSPKNFDDEYGMGYQNTLMYGRYTKDLGEYAKEEARKLRLLERRRKKDDKERNKELLGDRSPCLSRTLTVLGFIWKHTLARLGEDWVFLALLGIIMALLSYAMDRGISMCNNARIWLYRDLSSHSAMQYMAWVSLPVCLILFSAGFVHLVAPQSIGSGIPEMKTILRGVTLKEYLTFRTLVAKVVGLTATLGSGMPLGKEGPFVHIASIVAQLLSKLVTSFQGIYENESRNSEMLAAACAVGVAACFAAPIGGVLMSIEVTTVYFAVRNYWRGFFAAVCGATVFRLLAVWFQKVDTVTAVFRTNFTMDYPFDPQELFVFALIGAVSGLGGAFYVWLHRQYVLFMRSNKKLNKFLQKNRFLYPGIVSLLVASVSFPLGIGQFMAGDLNTHDQVAGLFTNFTWTKGNLTVEEAEVVKHWKTPYTDVFISLTGFLLFTFVFSIISSTIPVPSGSFIPVFKIGAALGRMVGELMHLWFPTGIRYGGQHALIIPGGYATVGAAAFSGAVTHTISVSVITFEMTGQITHIIPMMIAVLVSNAVAALLQPSIYDSIILIKRLPYLPDLLPSSSGMYNIYVEDFMVRDVQYIWHGISYLTLKDTLKHNRHLRSFPLVDSPDSMILLGSVQRLELIKLIDKQIGRDKRLQVAAKWQKEAQERAREEIERQRRLRRSSRFEVLPAPDILTLRRIANSELPISVLSNPSTQHPRKSILKKTNSFTLKGFSPLMSVSPSATPYSTITGAESRVRLAFDAIFRKSATLQDVAPTVGGPDAEDTPTSTHSVSNISKKVQLPRERVCDMSPEDQKQWEQEEMAKPVDFEACHVDPAPFQLVERTSLLKVHSLFSMVGVNHAYVTTIGKLIGVVALKELRKAIEDANSGNLPSHPPGVQPKTTSSETLRCAEKPLLDKNSHNQSTITSMDSALSSCDNCSDVEMDTYNVGVFNKSSRV</sequence>
<name>A0A6M2DGF4_XENCH</name>
<evidence type="ECO:0000256" key="6">
    <source>
        <dbReference type="ARBA" id="ARBA00022989"/>
    </source>
</evidence>